<dbReference type="InterPro" id="IPR025202">
    <property type="entry name" value="PLD-like_dom"/>
</dbReference>
<keyword evidence="4" id="KW-1185">Reference proteome</keyword>
<dbReference type="GO" id="GO:0030572">
    <property type="term" value="F:phosphatidyltransferase activity"/>
    <property type="evidence" value="ECO:0007669"/>
    <property type="project" value="UniProtKB-ARBA"/>
</dbReference>
<dbReference type="PROSITE" id="PS50035">
    <property type="entry name" value="PLD"/>
    <property type="match status" value="2"/>
</dbReference>
<dbReference type="GO" id="GO:0032049">
    <property type="term" value="P:cardiolipin biosynthetic process"/>
    <property type="evidence" value="ECO:0007669"/>
    <property type="project" value="UniProtKB-ARBA"/>
</dbReference>
<name>A0A5E6MCQ9_9BACT</name>
<dbReference type="EMBL" id="CABFVA020000079">
    <property type="protein sequence ID" value="VVM06999.1"/>
    <property type="molecule type" value="Genomic_DNA"/>
</dbReference>
<proteinExistence type="predicted"/>
<dbReference type="AlphaFoldDB" id="A0A5E6MCQ9"/>
<dbReference type="Gene3D" id="3.30.870.10">
    <property type="entry name" value="Endonuclease Chain A"/>
    <property type="match status" value="2"/>
</dbReference>
<keyword evidence="1" id="KW-0732">Signal</keyword>
<feature type="chain" id="PRO_5022757739" evidence="1">
    <location>
        <begin position="24"/>
        <end position="433"/>
    </location>
</feature>
<dbReference type="OrthoDB" id="9762009at2"/>
<dbReference type="PANTHER" id="PTHR21248">
    <property type="entry name" value="CARDIOLIPIN SYNTHASE"/>
    <property type="match status" value="1"/>
</dbReference>
<reference evidence="3 4" key="1">
    <citation type="submission" date="2019-09" db="EMBL/GenBank/DDBJ databases">
        <authorList>
            <person name="Cremers G."/>
        </authorList>
    </citation>
    <scope>NUCLEOTIDE SEQUENCE [LARGE SCALE GENOMIC DNA]</scope>
    <source>
        <strain evidence="3">4A</strain>
    </source>
</reference>
<dbReference type="SMART" id="SM00155">
    <property type="entry name" value="PLDc"/>
    <property type="match status" value="2"/>
</dbReference>
<feature type="domain" description="PLD phosphodiesterase" evidence="2">
    <location>
        <begin position="161"/>
        <end position="188"/>
    </location>
</feature>
<dbReference type="RefSeq" id="WP_142660332.1">
    <property type="nucleotide sequence ID" value="NZ_CABFVA020000079.1"/>
</dbReference>
<evidence type="ECO:0000256" key="1">
    <source>
        <dbReference type="SAM" id="SignalP"/>
    </source>
</evidence>
<sequence>MGWTKGKLLTRLAALASLSLTLAGCAPVPNVLLGADPPGDPPSHSILDGAGGPSLAKPGNRVTLLSRGPEWLEILFAAMEGARDHINLEFYILENVLVRGRSLEDLLIEKLRSGVAVNVILDGYGSHRTGRAVLERLRKEGARVLVFHPVNAETILRIDAINERDHRKILVVDGKVGFVGGINLYPVYQNQSEPGAVQRRDFHHVLWNDLVARIEGPAVVELQRVFFATWSREKGPAVVEKDYFPKVAKAGEERVRVIGSAPKENRALYYIQLLEAIHAARRRIDLCTGSFVPTRQMVEELVQAARRGVAVRLVLPSALYHPVIEIAGSADYGALLRAGVRIWEMPEEVLHGKLATIDGAWTAVGSSNLDERSVLFNQEVDAIVWGRETASTARGIVEERIFRSREIALGPWRRRDVFERVNEFFASLWRVLL</sequence>
<protein>
    <submittedName>
        <fullName evidence="3">Cardiolipin synthase A/B</fullName>
    </submittedName>
</protein>
<dbReference type="Pfam" id="PF13091">
    <property type="entry name" value="PLDc_2"/>
    <property type="match status" value="2"/>
</dbReference>
<dbReference type="PANTHER" id="PTHR21248:SF22">
    <property type="entry name" value="PHOSPHOLIPASE D"/>
    <property type="match status" value="1"/>
</dbReference>
<dbReference type="Proteomes" id="UP000334923">
    <property type="component" value="Unassembled WGS sequence"/>
</dbReference>
<evidence type="ECO:0000313" key="3">
    <source>
        <dbReference type="EMBL" id="VVM06999.1"/>
    </source>
</evidence>
<evidence type="ECO:0000259" key="2">
    <source>
        <dbReference type="PROSITE" id="PS50035"/>
    </source>
</evidence>
<dbReference type="InterPro" id="IPR001736">
    <property type="entry name" value="PLipase_D/transphosphatidylase"/>
</dbReference>
<organism evidence="3 4">
    <name type="scientific">Methylacidimicrobium tartarophylax</name>
    <dbReference type="NCBI Taxonomy" id="1041768"/>
    <lineage>
        <taxon>Bacteria</taxon>
        <taxon>Pseudomonadati</taxon>
        <taxon>Verrucomicrobiota</taxon>
        <taxon>Methylacidimicrobium</taxon>
    </lineage>
</organism>
<feature type="domain" description="PLD phosphodiesterase" evidence="2">
    <location>
        <begin position="346"/>
        <end position="373"/>
    </location>
</feature>
<dbReference type="CDD" id="cd09110">
    <property type="entry name" value="PLDc_CLS_1"/>
    <property type="match status" value="1"/>
</dbReference>
<gene>
    <name evidence="3" type="primary">clsA_B</name>
    <name evidence="3" type="ORF">MAMT_01498</name>
</gene>
<feature type="signal peptide" evidence="1">
    <location>
        <begin position="1"/>
        <end position="23"/>
    </location>
</feature>
<dbReference type="PROSITE" id="PS51257">
    <property type="entry name" value="PROKAR_LIPOPROTEIN"/>
    <property type="match status" value="1"/>
</dbReference>
<accession>A0A5E6MCQ9</accession>
<evidence type="ECO:0000313" key="4">
    <source>
        <dbReference type="Proteomes" id="UP000334923"/>
    </source>
</evidence>
<dbReference type="SUPFAM" id="SSF56024">
    <property type="entry name" value="Phospholipase D/nuclease"/>
    <property type="match status" value="2"/>
</dbReference>